<gene>
    <name evidence="5" type="ORF">J8273_1037</name>
</gene>
<dbReference type="InterPro" id="IPR036322">
    <property type="entry name" value="WD40_repeat_dom_sf"/>
</dbReference>
<name>A0A8J6B9R9_9EUKA</name>
<comment type="caution">
    <text evidence="5">The sequence shown here is derived from an EMBL/GenBank/DDBJ whole genome shotgun (WGS) entry which is preliminary data.</text>
</comment>
<feature type="transmembrane region" description="Helical" evidence="4">
    <location>
        <begin position="72"/>
        <end position="98"/>
    </location>
</feature>
<evidence type="ECO:0000256" key="4">
    <source>
        <dbReference type="SAM" id="Phobius"/>
    </source>
</evidence>
<evidence type="ECO:0000313" key="6">
    <source>
        <dbReference type="Proteomes" id="UP000717585"/>
    </source>
</evidence>
<dbReference type="InterPro" id="IPR001680">
    <property type="entry name" value="WD40_rpt"/>
</dbReference>
<keyword evidence="2" id="KW-0677">Repeat</keyword>
<sequence length="565" mass="62425">MSLESIRRGLTMLSFQFQSFSGKWKLLFSFSGWVVAILTFLSSDFSNGTVYRSIIKPLKTWFGDASIALKCLFVIVGFIIVLLIILSICCCCVIRFILLRIIRRRTSASSQFRCLAAPNYAETAPPPCSLIVLRGRAFVDKFENGVGQVLRAGNQPEYALQEGENAKEKKGVTCVAFLPDSTMITGSKDGYVRLWNRDGHCLKTLCHPTGDECRLCLAVSHDGTIASGGNGKIILWTKKTDESWEYQSKQWKAHKRVNSLAFYDGKLFSGGYGRSTKVRVWVKSECREFNTSSNEINCVAISPCGKLIVASGSKKLLWAAIPDLTSPALYPVDMKSITLSNDPISCVAFSPDGKYLACPSQKGSSLVVLETPEDDITKTLEKCEAVFTLDDTRTITSVSFSPDSRTIAVAYVGEIELYDLTQHGNSLCTFKHPGNANSELNVAFSPDSSMLLSGSSYAANDAMVWPVYDINLPKLTQEALNTLTRHGFGQAIVHFEGSLYDAKRAFEAAKKLIVRPREFTVTVTGIVPVVTVTMLDSGKLFADQFNQDVDEWMQEMWNRSGIDIV</sequence>
<dbReference type="SUPFAM" id="SSF50978">
    <property type="entry name" value="WD40 repeat-like"/>
    <property type="match status" value="1"/>
</dbReference>
<evidence type="ECO:0000256" key="3">
    <source>
        <dbReference type="PROSITE-ProRule" id="PRU00221"/>
    </source>
</evidence>
<reference evidence="5" key="1">
    <citation type="submission" date="2021-05" db="EMBL/GenBank/DDBJ databases">
        <title>A free-living protist that lacks canonical eukaryotic 1 DNA replication and segregation systems.</title>
        <authorList>
            <person name="Salas-Leiva D.E."/>
            <person name="Tromer E.C."/>
            <person name="Curtis B.A."/>
            <person name="Jerlstrom-Hultqvist J."/>
            <person name="Kolisko M."/>
            <person name="Yi Z."/>
            <person name="Salas-Leiva J.S."/>
            <person name="Gallot-Lavallee L."/>
            <person name="Kops G.J.P.L."/>
            <person name="Archibald J.M."/>
            <person name="Simpson A.G.B."/>
            <person name="Roger A.J."/>
        </authorList>
    </citation>
    <scope>NUCLEOTIDE SEQUENCE</scope>
    <source>
        <strain evidence="5">BICM</strain>
    </source>
</reference>
<dbReference type="AlphaFoldDB" id="A0A8J6B9R9"/>
<dbReference type="SMART" id="SM00320">
    <property type="entry name" value="WD40"/>
    <property type="match status" value="6"/>
</dbReference>
<dbReference type="PANTHER" id="PTHR22847">
    <property type="entry name" value="WD40 REPEAT PROTEIN"/>
    <property type="match status" value="1"/>
</dbReference>
<feature type="repeat" description="WD" evidence="3">
    <location>
        <begin position="165"/>
        <end position="196"/>
    </location>
</feature>
<dbReference type="InterPro" id="IPR015943">
    <property type="entry name" value="WD40/YVTN_repeat-like_dom_sf"/>
</dbReference>
<proteinExistence type="predicted"/>
<dbReference type="GO" id="GO:1990234">
    <property type="term" value="C:transferase complex"/>
    <property type="evidence" value="ECO:0007669"/>
    <property type="project" value="UniProtKB-ARBA"/>
</dbReference>
<evidence type="ECO:0000313" key="5">
    <source>
        <dbReference type="EMBL" id="KAG9397129.1"/>
    </source>
</evidence>
<dbReference type="EMBL" id="JAHDYR010000003">
    <property type="protein sequence ID" value="KAG9397129.1"/>
    <property type="molecule type" value="Genomic_DNA"/>
</dbReference>
<accession>A0A8J6B9R9</accession>
<evidence type="ECO:0000256" key="2">
    <source>
        <dbReference type="ARBA" id="ARBA00022737"/>
    </source>
</evidence>
<dbReference type="PROSITE" id="PS50294">
    <property type="entry name" value="WD_REPEATS_REGION"/>
    <property type="match status" value="1"/>
</dbReference>
<keyword evidence="4" id="KW-0812">Transmembrane</keyword>
<keyword evidence="4" id="KW-0472">Membrane</keyword>
<dbReference type="OrthoDB" id="2013972at2759"/>
<dbReference type="Gene3D" id="2.130.10.10">
    <property type="entry name" value="YVTN repeat-like/Quinoprotein amine dehydrogenase"/>
    <property type="match status" value="2"/>
</dbReference>
<organism evidence="5 6">
    <name type="scientific">Carpediemonas membranifera</name>
    <dbReference type="NCBI Taxonomy" id="201153"/>
    <lineage>
        <taxon>Eukaryota</taxon>
        <taxon>Metamonada</taxon>
        <taxon>Carpediemonas-like organisms</taxon>
        <taxon>Carpediemonas</taxon>
    </lineage>
</organism>
<dbReference type="Proteomes" id="UP000717585">
    <property type="component" value="Unassembled WGS sequence"/>
</dbReference>
<protein>
    <submittedName>
        <fullName evidence="5">WD domain G-beta repeat</fullName>
    </submittedName>
</protein>
<dbReference type="Pfam" id="PF00400">
    <property type="entry name" value="WD40"/>
    <property type="match status" value="4"/>
</dbReference>
<keyword evidence="6" id="KW-1185">Reference proteome</keyword>
<dbReference type="PROSITE" id="PS50082">
    <property type="entry name" value="WD_REPEATS_2"/>
    <property type="match status" value="1"/>
</dbReference>
<dbReference type="PANTHER" id="PTHR22847:SF637">
    <property type="entry name" value="WD REPEAT DOMAIN 5B"/>
    <property type="match status" value="1"/>
</dbReference>
<keyword evidence="4" id="KW-1133">Transmembrane helix</keyword>
<evidence type="ECO:0000256" key="1">
    <source>
        <dbReference type="ARBA" id="ARBA00022574"/>
    </source>
</evidence>
<keyword evidence="1 3" id="KW-0853">WD repeat</keyword>